<reference evidence="2 3" key="1">
    <citation type="submission" date="2021-12" db="EMBL/GenBank/DDBJ databases">
        <title>Genome sequencing of bacteria with rrn-lacking chromosome and rrn-plasmid.</title>
        <authorList>
            <person name="Anda M."/>
            <person name="Iwasaki W."/>
        </authorList>
    </citation>
    <scope>NUCLEOTIDE SEQUENCE [LARGE SCALE GENOMIC DNA]</scope>
    <source>
        <strain evidence="2 3">DSM 100852</strain>
        <plasmid evidence="2 3">pFA3</plasmid>
    </source>
</reference>
<dbReference type="EMBL" id="AP025317">
    <property type="protein sequence ID" value="BDD12146.1"/>
    <property type="molecule type" value="Genomic_DNA"/>
</dbReference>
<dbReference type="InterPro" id="IPR011051">
    <property type="entry name" value="RmlC_Cupin_sf"/>
</dbReference>
<evidence type="ECO:0000313" key="3">
    <source>
        <dbReference type="Proteomes" id="UP001348817"/>
    </source>
</evidence>
<dbReference type="KEGG" id="fax:FUAX_45780"/>
<dbReference type="RefSeq" id="WP_338395501.1">
    <property type="nucleotide sequence ID" value="NZ_AP025317.1"/>
</dbReference>
<gene>
    <name evidence="2" type="ORF">FUAX_45780</name>
</gene>
<geneLocation type="plasmid" evidence="2 3">
    <name>pFA3</name>
</geneLocation>
<sequence length="106" mass="12348">MPNIFENIPDTLKEEFFETLAEGKSVRVERIVSEGHVSPDGFWYDQEEHEWVILLEGEARIDFEKGKTTQLHKGDHVLIPAHRKHKVSYTSTKPRAVWLAVFFKAQ</sequence>
<keyword evidence="2" id="KW-0614">Plasmid</keyword>
<dbReference type="Gene3D" id="2.60.120.10">
    <property type="entry name" value="Jelly Rolls"/>
    <property type="match status" value="1"/>
</dbReference>
<keyword evidence="3" id="KW-1185">Reference proteome</keyword>
<feature type="domain" description="Cupin type-2" evidence="1">
    <location>
        <begin position="45"/>
        <end position="102"/>
    </location>
</feature>
<dbReference type="AlphaFoldDB" id="A0AAU9DG93"/>
<protein>
    <recommendedName>
        <fullName evidence="1">Cupin type-2 domain-containing protein</fullName>
    </recommendedName>
</protein>
<organism evidence="2 3">
    <name type="scientific">Fulvitalea axinellae</name>
    <dbReference type="NCBI Taxonomy" id="1182444"/>
    <lineage>
        <taxon>Bacteria</taxon>
        <taxon>Pseudomonadati</taxon>
        <taxon>Bacteroidota</taxon>
        <taxon>Cytophagia</taxon>
        <taxon>Cytophagales</taxon>
        <taxon>Persicobacteraceae</taxon>
        <taxon>Fulvitalea</taxon>
    </lineage>
</organism>
<evidence type="ECO:0000313" key="2">
    <source>
        <dbReference type="EMBL" id="BDD12146.1"/>
    </source>
</evidence>
<dbReference type="InterPro" id="IPR013096">
    <property type="entry name" value="Cupin_2"/>
</dbReference>
<accession>A0AAU9DG93</accession>
<dbReference type="CDD" id="cd06981">
    <property type="entry name" value="cupin_reut_a1446"/>
    <property type="match status" value="1"/>
</dbReference>
<dbReference type="Pfam" id="PF07883">
    <property type="entry name" value="Cupin_2"/>
    <property type="match status" value="1"/>
</dbReference>
<dbReference type="InterPro" id="IPR014710">
    <property type="entry name" value="RmlC-like_jellyroll"/>
</dbReference>
<dbReference type="SUPFAM" id="SSF51182">
    <property type="entry name" value="RmlC-like cupins"/>
    <property type="match status" value="1"/>
</dbReference>
<proteinExistence type="predicted"/>
<evidence type="ECO:0000259" key="1">
    <source>
        <dbReference type="Pfam" id="PF07883"/>
    </source>
</evidence>
<dbReference type="Proteomes" id="UP001348817">
    <property type="component" value="Plasmid pFA3"/>
</dbReference>
<name>A0AAU9DG93_9BACT</name>